<name>W4QBY3_9BACI</name>
<organism evidence="10 11">
    <name type="scientific">Halalkalibacter hemicellulosilyticusJCM 9152</name>
    <dbReference type="NCBI Taxonomy" id="1236971"/>
    <lineage>
        <taxon>Bacteria</taxon>
        <taxon>Bacillati</taxon>
        <taxon>Bacillota</taxon>
        <taxon>Bacilli</taxon>
        <taxon>Bacillales</taxon>
        <taxon>Bacillaceae</taxon>
        <taxon>Halalkalibacter</taxon>
    </lineage>
</organism>
<evidence type="ECO:0000259" key="9">
    <source>
        <dbReference type="PROSITE" id="PS50928"/>
    </source>
</evidence>
<accession>W4QBY3</accession>
<feature type="transmembrane region" description="Helical" evidence="8">
    <location>
        <begin position="266"/>
        <end position="284"/>
    </location>
</feature>
<dbReference type="Pfam" id="PF00528">
    <property type="entry name" value="BPD_transp_1"/>
    <property type="match status" value="1"/>
</dbReference>
<dbReference type="Proteomes" id="UP000018895">
    <property type="component" value="Unassembled WGS sequence"/>
</dbReference>
<feature type="domain" description="ABC transmembrane type-1" evidence="9">
    <location>
        <begin position="77"/>
        <end position="284"/>
    </location>
</feature>
<feature type="transmembrane region" description="Helical" evidence="8">
    <location>
        <begin position="438"/>
        <end position="458"/>
    </location>
</feature>
<feature type="transmembrane region" description="Helical" evidence="8">
    <location>
        <begin position="309"/>
        <end position="333"/>
    </location>
</feature>
<reference evidence="10" key="1">
    <citation type="journal article" date="2014" name="Genome Announc.">
        <title>Draft Genome Sequences of Three Alkaliphilic Bacillus Strains, Bacillus wakoensis JCM 9140T, Bacillus akibai JCM 9157T, and Bacillus hemicellulosilyticus JCM 9152T.</title>
        <authorList>
            <person name="Yuki M."/>
            <person name="Oshima K."/>
            <person name="Suda W."/>
            <person name="Oshida Y."/>
            <person name="Kitamura K."/>
            <person name="Iida T."/>
            <person name="Hattori M."/>
            <person name="Ohkuma M."/>
        </authorList>
    </citation>
    <scope>NUCLEOTIDE SEQUENCE [LARGE SCALE GENOMIC DNA]</scope>
    <source>
        <strain evidence="10">JCM 9152</strain>
    </source>
</reference>
<feature type="transmembrane region" description="Helical" evidence="8">
    <location>
        <begin position="498"/>
        <end position="521"/>
    </location>
</feature>
<evidence type="ECO:0000256" key="6">
    <source>
        <dbReference type="ARBA" id="ARBA00022989"/>
    </source>
</evidence>
<keyword evidence="5 8" id="KW-0812">Transmembrane</keyword>
<dbReference type="GO" id="GO:0055085">
    <property type="term" value="P:transmembrane transport"/>
    <property type="evidence" value="ECO:0007669"/>
    <property type="project" value="InterPro"/>
</dbReference>
<feature type="transmembrane region" description="Helical" evidence="8">
    <location>
        <begin position="81"/>
        <end position="101"/>
    </location>
</feature>
<feature type="transmembrane region" description="Helical" evidence="8">
    <location>
        <begin position="202"/>
        <end position="224"/>
    </location>
</feature>
<dbReference type="RefSeq" id="WP_235715617.1">
    <property type="nucleotide sequence ID" value="NZ_BAUU01000005.1"/>
</dbReference>
<proteinExistence type="inferred from homology"/>
<evidence type="ECO:0000256" key="4">
    <source>
        <dbReference type="ARBA" id="ARBA00022519"/>
    </source>
</evidence>
<comment type="subcellular location">
    <subcellularLocation>
        <location evidence="1">Cell inner membrane</location>
        <topology evidence="1">Multi-pass membrane protein</topology>
    </subcellularLocation>
    <subcellularLocation>
        <location evidence="8">Cell membrane</location>
        <topology evidence="8">Multi-pass membrane protein</topology>
    </subcellularLocation>
</comment>
<gene>
    <name evidence="10" type="ORF">JCM9152_930</name>
</gene>
<evidence type="ECO:0000313" key="11">
    <source>
        <dbReference type="Proteomes" id="UP000018895"/>
    </source>
</evidence>
<dbReference type="STRING" id="1236971.JCM9152_930"/>
<evidence type="ECO:0000256" key="3">
    <source>
        <dbReference type="ARBA" id="ARBA00022475"/>
    </source>
</evidence>
<evidence type="ECO:0000256" key="8">
    <source>
        <dbReference type="RuleBase" id="RU363032"/>
    </source>
</evidence>
<comment type="caution">
    <text evidence="10">The sequence shown here is derived from an EMBL/GenBank/DDBJ whole genome shotgun (WGS) entry which is preliminary data.</text>
</comment>
<evidence type="ECO:0000256" key="5">
    <source>
        <dbReference type="ARBA" id="ARBA00022692"/>
    </source>
</evidence>
<keyword evidence="2 8" id="KW-0813">Transport</keyword>
<protein>
    <submittedName>
        <fullName evidence="10">Ferric iron ABC transporter</fullName>
    </submittedName>
</protein>
<feature type="transmembrane region" description="Helical" evidence="8">
    <location>
        <begin position="113"/>
        <end position="135"/>
    </location>
</feature>
<keyword evidence="4" id="KW-0997">Cell inner membrane</keyword>
<evidence type="ECO:0000256" key="7">
    <source>
        <dbReference type="ARBA" id="ARBA00023136"/>
    </source>
</evidence>
<keyword evidence="7 8" id="KW-0472">Membrane</keyword>
<feature type="transmembrane region" description="Helical" evidence="8">
    <location>
        <begin position="21"/>
        <end position="48"/>
    </location>
</feature>
<sequence length="589" mass="65753">MDEYIQNFIRMKSWTSLFRANYLGVGVTLLLFILILLPLIAVLIQIFLPGVFWGERDFIGFSSVLEIFHRPLWLHSLKNSLVLASGTAFFATLLGGCLAMVRTFWAFPTARLLDIAVWALLITPSFIIAQGWILFANGNGLAYQWFGWEWVSAFVFQPFGLIIVMTLSKFSLAYLAVAAALEWNVKRYEDAARLCGANPFVLWQKIHIPMLFPAFLAGWALVFMDTIGDFGLPSALATVYRFPTLPYSIYTAIHTSPTRFDQAGVLAFYLVVILILALLFLFLLMKKAKFDFLNAQAVRFQPRKSKNATWLMAGNLLFLLIIIGVPIGSSFFISIMDSMSGGLAISNLTFQNYYTVLFVDSQFLTSLRNSIWIAFVAAIISVIIGFFVSYVLFFTNFRWKGFIQSVSLISLVVPGVVLGIGYIFIWNQAWLETINLHLYGTPWIVVLAAIAGAIPFAVRLQAGAFAKVPANMMHAAALQGATRTHSMRFIILPLVRSSLIAAGLASFGTSIFDLAITKMLYPPNYQLIPITIDKSFEQLKYGYSTAATIVSGTVVLLFIVLADLLLKRWLVNDNESNTTKGENEHDYAS</sequence>
<dbReference type="GO" id="GO:0005886">
    <property type="term" value="C:plasma membrane"/>
    <property type="evidence" value="ECO:0007669"/>
    <property type="project" value="UniProtKB-SubCell"/>
</dbReference>
<feature type="transmembrane region" description="Helical" evidence="8">
    <location>
        <begin position="541"/>
        <end position="566"/>
    </location>
</feature>
<keyword evidence="6 8" id="KW-1133">Transmembrane helix</keyword>
<feature type="domain" description="ABC transmembrane type-1" evidence="9">
    <location>
        <begin position="367"/>
        <end position="562"/>
    </location>
</feature>
<evidence type="ECO:0000256" key="2">
    <source>
        <dbReference type="ARBA" id="ARBA00022448"/>
    </source>
</evidence>
<feature type="transmembrane region" description="Helical" evidence="8">
    <location>
        <begin position="155"/>
        <end position="181"/>
    </location>
</feature>
<comment type="similarity">
    <text evidence="8">Belongs to the binding-protein-dependent transport system permease family.</text>
</comment>
<keyword evidence="11" id="KW-1185">Reference proteome</keyword>
<evidence type="ECO:0000256" key="1">
    <source>
        <dbReference type="ARBA" id="ARBA00004429"/>
    </source>
</evidence>
<dbReference type="InterPro" id="IPR035906">
    <property type="entry name" value="MetI-like_sf"/>
</dbReference>
<feature type="transmembrane region" description="Helical" evidence="8">
    <location>
        <begin position="406"/>
        <end position="426"/>
    </location>
</feature>
<dbReference type="PANTHER" id="PTHR43357">
    <property type="entry name" value="INNER MEMBRANE ABC TRANSPORTER PERMEASE PROTEIN YDCV"/>
    <property type="match status" value="1"/>
</dbReference>
<feature type="transmembrane region" description="Helical" evidence="8">
    <location>
        <begin position="371"/>
        <end position="394"/>
    </location>
</feature>
<dbReference type="AlphaFoldDB" id="W4QBY3"/>
<dbReference type="Gene3D" id="1.10.3720.10">
    <property type="entry name" value="MetI-like"/>
    <property type="match status" value="2"/>
</dbReference>
<keyword evidence="3" id="KW-1003">Cell membrane</keyword>
<dbReference type="InterPro" id="IPR000515">
    <property type="entry name" value="MetI-like"/>
</dbReference>
<dbReference type="CDD" id="cd06261">
    <property type="entry name" value="TM_PBP2"/>
    <property type="match status" value="2"/>
</dbReference>
<dbReference type="EMBL" id="BAUU01000005">
    <property type="protein sequence ID" value="GAE29566.1"/>
    <property type="molecule type" value="Genomic_DNA"/>
</dbReference>
<dbReference type="PANTHER" id="PTHR43357:SF4">
    <property type="entry name" value="INNER MEMBRANE ABC TRANSPORTER PERMEASE PROTEIN YDCV"/>
    <property type="match status" value="1"/>
</dbReference>
<dbReference type="PROSITE" id="PS50928">
    <property type="entry name" value="ABC_TM1"/>
    <property type="match status" value="2"/>
</dbReference>
<evidence type="ECO:0000313" key="10">
    <source>
        <dbReference type="EMBL" id="GAE29566.1"/>
    </source>
</evidence>
<dbReference type="SUPFAM" id="SSF161098">
    <property type="entry name" value="MetI-like"/>
    <property type="match status" value="2"/>
</dbReference>